<proteinExistence type="predicted"/>
<comment type="caution">
    <text evidence="2">The sequence shown here is derived from an EMBL/GenBank/DDBJ whole genome shotgun (WGS) entry which is preliminary data.</text>
</comment>
<keyword evidence="1" id="KW-1133">Transmembrane helix</keyword>
<gene>
    <name evidence="2" type="ORF">C7377_1801</name>
</gene>
<feature type="transmembrane region" description="Helical" evidence="1">
    <location>
        <begin position="25"/>
        <end position="43"/>
    </location>
</feature>
<dbReference type="EMBL" id="QENZ01000006">
    <property type="protein sequence ID" value="PVX49385.1"/>
    <property type="molecule type" value="Genomic_DNA"/>
</dbReference>
<name>A0A7L4UMS8_BALHA</name>
<sequence length="48" mass="5740">MELIKTKTDLNLAQEMLKEYPRTKWFARISFAIVIILALKELYELIIK</sequence>
<dbReference type="AlphaFoldDB" id="A0A7L4UMS8"/>
<evidence type="ECO:0000256" key="1">
    <source>
        <dbReference type="SAM" id="Phobius"/>
    </source>
</evidence>
<protein>
    <submittedName>
        <fullName evidence="2">Uncharacterized protein</fullName>
    </submittedName>
</protein>
<organism evidence="2 3">
    <name type="scientific">Balneicella halophila</name>
    <dbReference type="NCBI Taxonomy" id="1537566"/>
    <lineage>
        <taxon>Bacteria</taxon>
        <taxon>Pseudomonadati</taxon>
        <taxon>Bacteroidota</taxon>
        <taxon>Bacteroidia</taxon>
        <taxon>Bacteroidales</taxon>
        <taxon>Balneicellaceae</taxon>
        <taxon>Balneicella</taxon>
    </lineage>
</organism>
<keyword evidence="3" id="KW-1185">Reference proteome</keyword>
<evidence type="ECO:0000313" key="2">
    <source>
        <dbReference type="EMBL" id="PVX49385.1"/>
    </source>
</evidence>
<keyword evidence="1" id="KW-0472">Membrane</keyword>
<dbReference type="RefSeq" id="WP_165806887.1">
    <property type="nucleotide sequence ID" value="NZ_QENZ01000006.1"/>
</dbReference>
<reference evidence="2 3" key="1">
    <citation type="submission" date="2018-05" db="EMBL/GenBank/DDBJ databases">
        <title>Genomic Encyclopedia of Type Strains, Phase IV (KMG-IV): sequencing the most valuable type-strain genomes for metagenomic binning, comparative biology and taxonomic classification.</title>
        <authorList>
            <person name="Goeker M."/>
        </authorList>
    </citation>
    <scope>NUCLEOTIDE SEQUENCE [LARGE SCALE GENOMIC DNA]</scope>
    <source>
        <strain evidence="2 3">DSM 28579</strain>
    </source>
</reference>
<keyword evidence="1" id="KW-0812">Transmembrane</keyword>
<dbReference type="Proteomes" id="UP000251835">
    <property type="component" value="Unassembled WGS sequence"/>
</dbReference>
<evidence type="ECO:0000313" key="3">
    <source>
        <dbReference type="Proteomes" id="UP000251835"/>
    </source>
</evidence>
<accession>A0A7L4UMS8</accession>